<evidence type="ECO:0000259" key="8">
    <source>
        <dbReference type="SMART" id="SM00768"/>
    </source>
</evidence>
<comment type="subcellular location">
    <subcellularLocation>
        <location evidence="1">Cell membrane</location>
        <topology evidence="1">Lipid-anchor</topology>
        <topology evidence="1">GPI-anchor</topology>
    </subcellularLocation>
</comment>
<dbReference type="InterPro" id="IPR027417">
    <property type="entry name" value="P-loop_NTPase"/>
</dbReference>
<keyword evidence="2" id="KW-0325">Glycoprotein</keyword>
<feature type="domain" description="X8" evidence="8">
    <location>
        <begin position="493"/>
        <end position="579"/>
    </location>
</feature>
<dbReference type="InterPro" id="IPR044788">
    <property type="entry name" value="X8_dom_prot"/>
</dbReference>
<dbReference type="SMART" id="SM00768">
    <property type="entry name" value="X8"/>
    <property type="match status" value="2"/>
</dbReference>
<keyword evidence="2" id="KW-0472">Membrane</keyword>
<keyword evidence="2" id="KW-0336">GPI-anchor</keyword>
<reference evidence="9 10" key="1">
    <citation type="submission" date="2021-05" db="EMBL/GenBank/DDBJ databases">
        <title>Genome Assembly of Synthetic Allotetraploid Brassica napus Reveals Homoeologous Exchanges between Subgenomes.</title>
        <authorList>
            <person name="Davis J.T."/>
        </authorList>
    </citation>
    <scope>NUCLEOTIDE SEQUENCE [LARGE SCALE GENOMIC DNA]</scope>
    <source>
        <strain evidence="10">cv. Da-Ae</strain>
        <tissue evidence="9">Seedling</tissue>
    </source>
</reference>
<dbReference type="PANTHER" id="PTHR31044:SF134">
    <property type="entry name" value="CARBOHYDRATE-BINDING X8 DOMAIN SUPERFAMILY PROTEIN"/>
    <property type="match status" value="1"/>
</dbReference>
<feature type="domain" description="X8" evidence="8">
    <location>
        <begin position="363"/>
        <end position="448"/>
    </location>
</feature>
<evidence type="ECO:0000256" key="5">
    <source>
        <dbReference type="ARBA" id="ARBA00022840"/>
    </source>
</evidence>
<dbReference type="Proteomes" id="UP000824890">
    <property type="component" value="Unassembled WGS sequence"/>
</dbReference>
<evidence type="ECO:0000256" key="2">
    <source>
        <dbReference type="ARBA" id="ARBA00022622"/>
    </source>
</evidence>
<feature type="compositionally biased region" description="Low complexity" evidence="7">
    <location>
        <begin position="583"/>
        <end position="611"/>
    </location>
</feature>
<evidence type="ECO:0000256" key="6">
    <source>
        <dbReference type="ARBA" id="ARBA00023288"/>
    </source>
</evidence>
<evidence type="ECO:0000313" key="9">
    <source>
        <dbReference type="EMBL" id="KAH0913231.1"/>
    </source>
</evidence>
<proteinExistence type="predicted"/>
<keyword evidence="4" id="KW-0547">Nucleotide-binding</keyword>
<name>A0ABQ8C820_BRANA</name>
<keyword evidence="6" id="KW-0449">Lipoprotein</keyword>
<dbReference type="Pfam" id="PF07983">
    <property type="entry name" value="X8"/>
    <property type="match status" value="2"/>
</dbReference>
<dbReference type="Pfam" id="PF08433">
    <property type="entry name" value="KTI12"/>
    <property type="match status" value="1"/>
</dbReference>
<dbReference type="Gene3D" id="1.20.58.1040">
    <property type="match status" value="2"/>
</dbReference>
<dbReference type="PANTHER" id="PTHR31044">
    <property type="entry name" value="BETA-1,3 GLUCANASE"/>
    <property type="match status" value="1"/>
</dbReference>
<feature type="region of interest" description="Disordered" evidence="7">
    <location>
        <begin position="454"/>
        <end position="473"/>
    </location>
</feature>
<evidence type="ECO:0000256" key="3">
    <source>
        <dbReference type="ARBA" id="ARBA00022729"/>
    </source>
</evidence>
<keyword evidence="5" id="KW-0067">ATP-binding</keyword>
<organism evidence="9 10">
    <name type="scientific">Brassica napus</name>
    <name type="common">Rape</name>
    <dbReference type="NCBI Taxonomy" id="3708"/>
    <lineage>
        <taxon>Eukaryota</taxon>
        <taxon>Viridiplantae</taxon>
        <taxon>Streptophyta</taxon>
        <taxon>Embryophyta</taxon>
        <taxon>Tracheophyta</taxon>
        <taxon>Spermatophyta</taxon>
        <taxon>Magnoliopsida</taxon>
        <taxon>eudicotyledons</taxon>
        <taxon>Gunneridae</taxon>
        <taxon>Pentapetalae</taxon>
        <taxon>rosids</taxon>
        <taxon>malvids</taxon>
        <taxon>Brassicales</taxon>
        <taxon>Brassicaceae</taxon>
        <taxon>Brassiceae</taxon>
        <taxon>Brassica</taxon>
    </lineage>
</organism>
<evidence type="ECO:0000256" key="1">
    <source>
        <dbReference type="ARBA" id="ARBA00004609"/>
    </source>
</evidence>
<dbReference type="InterPro" id="IPR013641">
    <property type="entry name" value="KTI12/PSTK"/>
</dbReference>
<sequence length="652" mass="69985">MPNKVGCFESGYELWCIARAAGIRYCVLFCDVDEDRCREWNKEREGRGEASYDDGIFEDLVRRFEKPERRNRWDSPLFELFPSRDGIEKSSPVVLEAVTYLTKTVDSKTQDVRILQPSIATQSARFSEANSLYELDRATQEVINAIVEQQALGGAISRVTLGNDLPPIEICRPIGLPELGRLRRTFVKLMGQSSLSGPPLPTDANSGKRRFVDYLNREFGDRTVLDIACALNPIIMRMFLALFLLLALTTSSSANYCLCKEGAGDKALQASIDYIATQSVTRVLVINQTPSKAIVIGLLTATSRVKLKPLEAAYSLELPLPVKTHLQIWLPDVSILQALDPIIMRMFLALFLLLALTTSSNATYCLCKDGTEDNALQASIDYVCGKLDCNPILDKGACYQPNTIKSHCDWAVNSYFQNVAQAPGSCDFSGTATTSQNPSPYLVTGCVYPSSASSPGSLPSTTPPPGTKQTNGTVTPTNGVLLLLALTTSSSAIYCLCKDGIGDNGLQTSIDYACGTLADCNPIHDKGACYQPNTIKNHCDWAVNSYFQKAAQVPGSCNFSGTATTSQTPPSNLVTGCIYPSSASSAGSPPSTTPPTGTTPTTNGTGGFTPFPGTPPAFGPTGTGGFTPSKAASSLVISSVFTLCFSSLAFLM</sequence>
<keyword evidence="10" id="KW-1185">Reference proteome</keyword>
<gene>
    <name evidence="9" type="ORF">HID58_036552</name>
</gene>
<evidence type="ECO:0000256" key="4">
    <source>
        <dbReference type="ARBA" id="ARBA00022741"/>
    </source>
</evidence>
<dbReference type="Gene3D" id="3.40.50.300">
    <property type="entry name" value="P-loop containing nucleotide triphosphate hydrolases"/>
    <property type="match status" value="1"/>
</dbReference>
<accession>A0ABQ8C820</accession>
<comment type="caution">
    <text evidence="9">The sequence shown here is derived from an EMBL/GenBank/DDBJ whole genome shotgun (WGS) entry which is preliminary data.</text>
</comment>
<evidence type="ECO:0000313" key="10">
    <source>
        <dbReference type="Proteomes" id="UP000824890"/>
    </source>
</evidence>
<feature type="region of interest" description="Disordered" evidence="7">
    <location>
        <begin position="583"/>
        <end position="625"/>
    </location>
</feature>
<keyword evidence="3" id="KW-0732">Signal</keyword>
<dbReference type="EMBL" id="JAGKQM010000009">
    <property type="protein sequence ID" value="KAH0913231.1"/>
    <property type="molecule type" value="Genomic_DNA"/>
</dbReference>
<protein>
    <recommendedName>
        <fullName evidence="8">X8 domain-containing protein</fullName>
    </recommendedName>
</protein>
<evidence type="ECO:0000256" key="7">
    <source>
        <dbReference type="SAM" id="MobiDB-lite"/>
    </source>
</evidence>
<dbReference type="InterPro" id="IPR012946">
    <property type="entry name" value="X8"/>
</dbReference>